<evidence type="ECO:0000256" key="17">
    <source>
        <dbReference type="ARBA" id="ARBA00023113"/>
    </source>
</evidence>
<keyword evidence="7" id="KW-0479">Metal-binding</keyword>
<dbReference type="OrthoDB" id="2506726at2759"/>
<keyword evidence="14" id="KW-0229">DNA integration</keyword>
<dbReference type="InterPro" id="IPR001584">
    <property type="entry name" value="Integrase_cat-core"/>
</dbReference>
<dbReference type="GO" id="GO:0046872">
    <property type="term" value="F:metal ion binding"/>
    <property type="evidence" value="ECO:0007669"/>
    <property type="project" value="UniProtKB-KW"/>
</dbReference>
<evidence type="ECO:0000256" key="9">
    <source>
        <dbReference type="ARBA" id="ARBA00022759"/>
    </source>
</evidence>
<dbReference type="InterPro" id="IPR039537">
    <property type="entry name" value="Retrotran_Ty1/copia-like"/>
</dbReference>
<evidence type="ECO:0000256" key="15">
    <source>
        <dbReference type="ARBA" id="ARBA00022918"/>
    </source>
</evidence>
<dbReference type="Pfam" id="PF22936">
    <property type="entry name" value="Pol_BBD"/>
    <property type="match status" value="1"/>
</dbReference>
<evidence type="ECO:0000313" key="24">
    <source>
        <dbReference type="Proteomes" id="UP000235388"/>
    </source>
</evidence>
<feature type="region of interest" description="Disordered" evidence="21">
    <location>
        <begin position="1011"/>
        <end position="1064"/>
    </location>
</feature>
<feature type="compositionally biased region" description="Polar residues" evidence="21">
    <location>
        <begin position="1032"/>
        <end position="1047"/>
    </location>
</feature>
<organism evidence="23 24">
    <name type="scientific">Puccinia coronata f. sp. avenae</name>
    <dbReference type="NCBI Taxonomy" id="200324"/>
    <lineage>
        <taxon>Eukaryota</taxon>
        <taxon>Fungi</taxon>
        <taxon>Dikarya</taxon>
        <taxon>Basidiomycota</taxon>
        <taxon>Pucciniomycotina</taxon>
        <taxon>Pucciniomycetes</taxon>
        <taxon>Pucciniales</taxon>
        <taxon>Pucciniaceae</taxon>
        <taxon>Puccinia</taxon>
    </lineage>
</organism>
<dbReference type="PANTHER" id="PTHR42648">
    <property type="entry name" value="TRANSPOSASE, PUTATIVE-RELATED"/>
    <property type="match status" value="1"/>
</dbReference>
<keyword evidence="12" id="KW-0460">Magnesium</keyword>
<evidence type="ECO:0000256" key="21">
    <source>
        <dbReference type="SAM" id="MobiDB-lite"/>
    </source>
</evidence>
<dbReference type="SUPFAM" id="SSF53098">
    <property type="entry name" value="Ribonuclease H-like"/>
    <property type="match status" value="1"/>
</dbReference>
<evidence type="ECO:0000313" key="23">
    <source>
        <dbReference type="EMBL" id="PLW13023.1"/>
    </source>
</evidence>
<sequence>MVSSAVSSITGTIKKEQLLQPDGSNFGQWTRLLREIGLTHLLDKDFFFKSCGNLSFERIGRAVILASVHISLVSDLQDLNSAHAMVESAKTKFQTVSRAAQMNIWYQFMNFSIDRNAPTAGIATKLEDLYTGLKAINVCMSSDAFLGFILQSAIMSSSAGFRHDFEQRVELAIQHNPKSNCPTFPFLLNLFDICRQQHHQHSQHHVATTTLPSNDSLLMMSASDTSSEFDASAYLADVDEQDWPDALDFFAVTAHKRWHCGGENHYAHDCPNKSQMQTKSKAIGTFVGTIYGQLPSGFQTPSAPPGQRSQPISSAPRASVSAQAVKVNGLPDDLDDLDFNSMAIGEDLVSNPAIFDTGASHGFTGSKSFLHNFRSLCKPIPVSVATNGAGSVISGFGDLKFMLPSGNIIVLRQILYCEQAKATLLSMAALRKANAQVLYDNATDSFLISNKDGTPLFECPFESKRNQWILPHRFIPCDDPSANGRLLYQFLHVSSDVTDVSNKNPSEEPIVPTSLGSLDTIDDVSHANKNSRILKPPTTDNVLSPDELAEYFKQPVSDSPGYRWQPESLSKDELTLLFYHRLFGHAGLRHIRKIIKDQLGSGLPDQLPARKIHCPVCAISKSTRINPLTSTNREIKRMDIFAVDLIGPFQVNSVDGGKYIMTMKDVATRYYFVCVLTHKWEATGHIVAIIDKVENFTEKKVKILRSDNGGEFVNNELKAYLDGKGIIAERALPYHHYQNGVIERFKRTVAAMARTILLDSSLPKTFWSYAFMWAAHTLNRIPNKASGKITSLEAFLRHKPQFRIFCVFGSIGYAHIPHELRKKLDVRAHRGHVVAYLGVSKGWRLWIPDENRFIESAMVRFPDELKDVLTTTASKAIEHAPEGSKLSSAGQNVPATITPATADPPPVNKMSIQHVMNLMRLGNEIRGKGRMAESHFRRIEQSRRNAGLGIRPATSGEEGTQWTLGLCNQAGVVFHSRSNAKEVHFIYYKLTYKMYTRVGYKRRKIREEYRRNPEEYTIHQHHRINNKEELHQQQAGNTDDGSSTRSGNRGKKGKKDQEEERPRP</sequence>
<keyword evidence="2" id="KW-0815">Transposition</keyword>
<evidence type="ECO:0000256" key="20">
    <source>
        <dbReference type="ARBA" id="ARBA00049244"/>
    </source>
</evidence>
<evidence type="ECO:0000256" key="3">
    <source>
        <dbReference type="ARBA" id="ARBA00022612"/>
    </source>
</evidence>
<evidence type="ECO:0000256" key="4">
    <source>
        <dbReference type="ARBA" id="ARBA00022670"/>
    </source>
</evidence>
<evidence type="ECO:0000256" key="12">
    <source>
        <dbReference type="ARBA" id="ARBA00022842"/>
    </source>
</evidence>
<reference evidence="23 24" key="1">
    <citation type="submission" date="2017-11" db="EMBL/GenBank/DDBJ databases">
        <title>De novo assembly and phasing of dikaryotic genomes from two isolates of Puccinia coronata f. sp. avenae, the causal agent of oat crown rust.</title>
        <authorList>
            <person name="Miller M.E."/>
            <person name="Zhang Y."/>
            <person name="Omidvar V."/>
            <person name="Sperschneider J."/>
            <person name="Schwessinger B."/>
            <person name="Raley C."/>
            <person name="Palmer J.M."/>
            <person name="Garnica D."/>
            <person name="Upadhyaya N."/>
            <person name="Rathjen J."/>
            <person name="Taylor J.M."/>
            <person name="Park R.F."/>
            <person name="Dodds P.N."/>
            <person name="Hirsch C.D."/>
            <person name="Kianian S.F."/>
            <person name="Figueroa M."/>
        </authorList>
    </citation>
    <scope>NUCLEOTIDE SEQUENCE [LARGE SCALE GENOMIC DNA]</scope>
    <source>
        <strain evidence="23">12NC29</strain>
    </source>
</reference>
<evidence type="ECO:0000256" key="13">
    <source>
        <dbReference type="ARBA" id="ARBA00022884"/>
    </source>
</evidence>
<dbReference type="AlphaFoldDB" id="A0A2N5SIG3"/>
<keyword evidence="8" id="KW-0547">Nucleotide-binding</keyword>
<keyword evidence="4" id="KW-0645">Protease</keyword>
<keyword evidence="5" id="KW-0548">Nucleotidyltransferase</keyword>
<gene>
    <name evidence="23" type="ORF">PCANC_22161</name>
</gene>
<keyword evidence="11" id="KW-0067">ATP-binding</keyword>
<dbReference type="GO" id="GO:0006310">
    <property type="term" value="P:DNA recombination"/>
    <property type="evidence" value="ECO:0007669"/>
    <property type="project" value="UniProtKB-KW"/>
</dbReference>
<dbReference type="GO" id="GO:0005634">
    <property type="term" value="C:nucleus"/>
    <property type="evidence" value="ECO:0007669"/>
    <property type="project" value="UniProtKB-ARBA"/>
</dbReference>
<dbReference type="STRING" id="200324.A0A2N5SIG3"/>
<dbReference type="GO" id="GO:0008233">
    <property type="term" value="F:peptidase activity"/>
    <property type="evidence" value="ECO:0007669"/>
    <property type="project" value="UniProtKB-KW"/>
</dbReference>
<dbReference type="Pfam" id="PF25597">
    <property type="entry name" value="SH3_retrovirus"/>
    <property type="match status" value="1"/>
</dbReference>
<dbReference type="GO" id="GO:0004519">
    <property type="term" value="F:endonuclease activity"/>
    <property type="evidence" value="ECO:0007669"/>
    <property type="project" value="UniProtKB-KW"/>
</dbReference>
<comment type="catalytic activity">
    <reaction evidence="19">
        <text>DNA(n) + a 2'-deoxyribonucleoside 5'-triphosphate = DNA(n+1) + diphosphate</text>
        <dbReference type="Rhea" id="RHEA:22508"/>
        <dbReference type="Rhea" id="RHEA-COMP:17339"/>
        <dbReference type="Rhea" id="RHEA-COMP:17340"/>
        <dbReference type="ChEBI" id="CHEBI:33019"/>
        <dbReference type="ChEBI" id="CHEBI:61560"/>
        <dbReference type="ChEBI" id="CHEBI:173112"/>
        <dbReference type="EC" id="2.7.7.49"/>
    </reaction>
</comment>
<evidence type="ECO:0000259" key="22">
    <source>
        <dbReference type="PROSITE" id="PS50994"/>
    </source>
</evidence>
<evidence type="ECO:0000256" key="19">
    <source>
        <dbReference type="ARBA" id="ARBA00048173"/>
    </source>
</evidence>
<comment type="catalytic activity">
    <reaction evidence="20">
        <text>DNA(n) + a 2'-deoxyribonucleoside 5'-triphosphate = DNA(n+1) + diphosphate</text>
        <dbReference type="Rhea" id="RHEA:22508"/>
        <dbReference type="Rhea" id="RHEA-COMP:17339"/>
        <dbReference type="Rhea" id="RHEA-COMP:17340"/>
        <dbReference type="ChEBI" id="CHEBI:33019"/>
        <dbReference type="ChEBI" id="CHEBI:61560"/>
        <dbReference type="ChEBI" id="CHEBI:173112"/>
        <dbReference type="EC" id="2.7.7.7"/>
    </reaction>
</comment>
<keyword evidence="10" id="KW-0378">Hydrolase</keyword>
<dbReference type="GO" id="GO:0003723">
    <property type="term" value="F:RNA binding"/>
    <property type="evidence" value="ECO:0007669"/>
    <property type="project" value="UniProtKB-KW"/>
</dbReference>
<feature type="region of interest" description="Disordered" evidence="21">
    <location>
        <begin position="297"/>
        <end position="318"/>
    </location>
</feature>
<accession>A0A2N5SIG3</accession>
<dbReference type="Proteomes" id="UP000235388">
    <property type="component" value="Unassembled WGS sequence"/>
</dbReference>
<keyword evidence="9" id="KW-0255">Endonuclease</keyword>
<dbReference type="GO" id="GO:0032196">
    <property type="term" value="P:transposition"/>
    <property type="evidence" value="ECO:0007669"/>
    <property type="project" value="UniProtKB-KW"/>
</dbReference>
<dbReference type="InterPro" id="IPR036397">
    <property type="entry name" value="RNaseH_sf"/>
</dbReference>
<name>A0A2N5SIG3_9BASI</name>
<feature type="domain" description="Integrase catalytic" evidence="22">
    <location>
        <begin position="623"/>
        <end position="799"/>
    </location>
</feature>
<keyword evidence="3" id="KW-1188">Viral release from host cell</keyword>
<evidence type="ECO:0000256" key="6">
    <source>
        <dbReference type="ARBA" id="ARBA00022722"/>
    </source>
</evidence>
<dbReference type="InterPro" id="IPR054722">
    <property type="entry name" value="PolX-like_BBD"/>
</dbReference>
<comment type="function">
    <text evidence="1">The aspartyl protease (PR) mediates the proteolytic cleavages of the Gag and Gag-Pol polyproteins after assembly of the VLP.</text>
</comment>
<dbReference type="PANTHER" id="PTHR42648:SF11">
    <property type="entry name" value="TRANSPOSON TY4-P GAG-POL POLYPROTEIN"/>
    <property type="match status" value="1"/>
</dbReference>
<evidence type="ECO:0000256" key="10">
    <source>
        <dbReference type="ARBA" id="ARBA00022801"/>
    </source>
</evidence>
<evidence type="ECO:0000256" key="7">
    <source>
        <dbReference type="ARBA" id="ARBA00022723"/>
    </source>
</evidence>
<dbReference type="PROSITE" id="PS50994">
    <property type="entry name" value="INTEGRASE"/>
    <property type="match status" value="1"/>
</dbReference>
<evidence type="ECO:0000256" key="16">
    <source>
        <dbReference type="ARBA" id="ARBA00022932"/>
    </source>
</evidence>
<dbReference type="GO" id="GO:0015074">
    <property type="term" value="P:DNA integration"/>
    <property type="evidence" value="ECO:0007669"/>
    <property type="project" value="UniProtKB-KW"/>
</dbReference>
<dbReference type="InterPro" id="IPR012337">
    <property type="entry name" value="RNaseH-like_sf"/>
</dbReference>
<dbReference type="GO" id="GO:0003964">
    <property type="term" value="F:RNA-directed DNA polymerase activity"/>
    <property type="evidence" value="ECO:0007669"/>
    <property type="project" value="UniProtKB-KW"/>
</dbReference>
<keyword evidence="18" id="KW-0233">DNA recombination</keyword>
<evidence type="ECO:0000256" key="14">
    <source>
        <dbReference type="ARBA" id="ARBA00022908"/>
    </source>
</evidence>
<keyword evidence="6" id="KW-0540">Nuclease</keyword>
<keyword evidence="16" id="KW-0239">DNA-directed DNA polymerase</keyword>
<comment type="caution">
    <text evidence="23">The sequence shown here is derived from an EMBL/GenBank/DDBJ whole genome shotgun (WGS) entry which is preliminary data.</text>
</comment>
<keyword evidence="13" id="KW-0694">RNA-binding</keyword>
<evidence type="ECO:0000256" key="2">
    <source>
        <dbReference type="ARBA" id="ARBA00022578"/>
    </source>
</evidence>
<evidence type="ECO:0000256" key="8">
    <source>
        <dbReference type="ARBA" id="ARBA00022741"/>
    </source>
</evidence>
<dbReference type="GO" id="GO:0006508">
    <property type="term" value="P:proteolysis"/>
    <property type="evidence" value="ECO:0007669"/>
    <property type="project" value="UniProtKB-KW"/>
</dbReference>
<dbReference type="GO" id="GO:0005524">
    <property type="term" value="F:ATP binding"/>
    <property type="evidence" value="ECO:0007669"/>
    <property type="project" value="UniProtKB-KW"/>
</dbReference>
<dbReference type="Gene3D" id="3.30.420.10">
    <property type="entry name" value="Ribonuclease H-like superfamily/Ribonuclease H"/>
    <property type="match status" value="1"/>
</dbReference>
<evidence type="ECO:0000256" key="11">
    <source>
        <dbReference type="ARBA" id="ARBA00022840"/>
    </source>
</evidence>
<dbReference type="EMBL" id="PGCJ01000963">
    <property type="protein sequence ID" value="PLW13023.1"/>
    <property type="molecule type" value="Genomic_DNA"/>
</dbReference>
<keyword evidence="24" id="KW-1185">Reference proteome</keyword>
<keyword evidence="17" id="KW-0917">Virion maturation</keyword>
<proteinExistence type="predicted"/>
<feature type="compositionally biased region" description="Basic and acidic residues" evidence="21">
    <location>
        <begin position="1055"/>
        <end position="1064"/>
    </location>
</feature>
<dbReference type="InterPro" id="IPR057670">
    <property type="entry name" value="SH3_retrovirus"/>
</dbReference>
<evidence type="ECO:0000256" key="1">
    <source>
        <dbReference type="ARBA" id="ARBA00002180"/>
    </source>
</evidence>
<keyword evidence="16" id="KW-0808">Transferase</keyword>
<keyword evidence="15" id="KW-0695">RNA-directed DNA polymerase</keyword>
<evidence type="ECO:0000256" key="5">
    <source>
        <dbReference type="ARBA" id="ARBA00022695"/>
    </source>
</evidence>
<dbReference type="GO" id="GO:0003887">
    <property type="term" value="F:DNA-directed DNA polymerase activity"/>
    <property type="evidence" value="ECO:0007669"/>
    <property type="project" value="UniProtKB-KW"/>
</dbReference>
<evidence type="ECO:0000256" key="18">
    <source>
        <dbReference type="ARBA" id="ARBA00023172"/>
    </source>
</evidence>
<feature type="compositionally biased region" description="Polar residues" evidence="21">
    <location>
        <begin position="297"/>
        <end position="313"/>
    </location>
</feature>
<protein>
    <recommendedName>
        <fullName evidence="22">Integrase catalytic domain-containing protein</fullName>
    </recommendedName>
</protein>